<dbReference type="AlphaFoldDB" id="C9PQJ7"/>
<feature type="chain" id="PRO_5003000654" evidence="4">
    <location>
        <begin position="22"/>
        <end position="161"/>
    </location>
</feature>
<dbReference type="CDD" id="cd00175">
    <property type="entry name" value="SNc"/>
    <property type="match status" value="1"/>
</dbReference>
<dbReference type="STRING" id="667128.HMPREF0621_1190"/>
<dbReference type="Gene3D" id="2.40.50.90">
    <property type="match status" value="1"/>
</dbReference>
<dbReference type="PANTHER" id="PTHR12302">
    <property type="entry name" value="EBNA2 BINDING PROTEIN P100"/>
    <property type="match status" value="1"/>
</dbReference>
<dbReference type="InterPro" id="IPR016071">
    <property type="entry name" value="Staphylococal_nuclease_OB-fold"/>
</dbReference>
<dbReference type="PROSITE" id="PS50830">
    <property type="entry name" value="TNASE_3"/>
    <property type="match status" value="1"/>
</dbReference>
<dbReference type="OrthoDB" id="9805504at2"/>
<name>C9PQJ7_9PAST</name>
<reference evidence="6 7" key="1">
    <citation type="submission" date="2009-10" db="EMBL/GenBank/DDBJ databases">
        <authorList>
            <person name="Muzny D."/>
            <person name="Qin X."/>
            <person name="Deng J."/>
            <person name="Jiang H."/>
            <person name="Liu Y."/>
            <person name="Qu J."/>
            <person name="Song X.-Z."/>
            <person name="Zhang L."/>
            <person name="Thornton R."/>
            <person name="Coyle M."/>
            <person name="Francisco L."/>
            <person name="Jackson L."/>
            <person name="Javaid M."/>
            <person name="Korchina V."/>
            <person name="Kovar C."/>
            <person name="Mata R."/>
            <person name="Mathew T."/>
            <person name="Ngo R."/>
            <person name="Nguyen L."/>
            <person name="Nguyen N."/>
            <person name="Okwuonu G."/>
            <person name="Ongeri F."/>
            <person name="Pham C."/>
            <person name="Simmons D."/>
            <person name="Wilczek-Boney K."/>
            <person name="Hale W."/>
            <person name="Jakkamsetti A."/>
            <person name="Pham P."/>
            <person name="Ruth R."/>
            <person name="San Lucas F."/>
            <person name="Warren J."/>
            <person name="Zhang J."/>
            <person name="Zhao Z."/>
            <person name="Zhou C."/>
            <person name="Zhu D."/>
            <person name="Lee S."/>
            <person name="Bess C."/>
            <person name="Blankenburg K."/>
            <person name="Forbes L."/>
            <person name="Fu Q."/>
            <person name="Gubbala S."/>
            <person name="Hirani K."/>
            <person name="Jayaseelan J.C."/>
            <person name="Lara F."/>
            <person name="Munidasa M."/>
            <person name="Palculict T."/>
            <person name="Patil S."/>
            <person name="Pu L.-L."/>
            <person name="Saada N."/>
            <person name="Tang L."/>
            <person name="Weissenberger G."/>
            <person name="Zhu Y."/>
            <person name="Hemphill L."/>
            <person name="Shang Y."/>
            <person name="Youmans B."/>
            <person name="Ayvaz T."/>
            <person name="Ross M."/>
            <person name="Santibanez J."/>
            <person name="Aqrawi P."/>
            <person name="Gross S."/>
            <person name="Joshi V."/>
            <person name="Fowler G."/>
            <person name="Nazareth L."/>
            <person name="Reid J."/>
            <person name="Worley K."/>
            <person name="Petrosino J."/>
            <person name="Highlander S."/>
            <person name="Gibbs R."/>
        </authorList>
    </citation>
    <scope>NUCLEOTIDE SEQUENCE [LARGE SCALE GENOMIC DNA]</scope>
    <source>
        <strain evidence="6 7">ATCC 43325</strain>
    </source>
</reference>
<dbReference type="SMART" id="SM00318">
    <property type="entry name" value="SNc"/>
    <property type="match status" value="1"/>
</dbReference>
<keyword evidence="4" id="KW-0732">Signal</keyword>
<evidence type="ECO:0000259" key="5">
    <source>
        <dbReference type="PROSITE" id="PS50830"/>
    </source>
</evidence>
<sequence length="161" mass="18600">MFNKSTVIAICCLFLTFCAQADRTLYCRVVSITDGDTFTCLLQNNKQLQVRLAEIDAPEKAQPFGTKSRMALGQLVHKSHVKLVINGHDRYQRTIATVYDQQGKNINLTMVKLGMAWAYEKYSQDPAYLREQKQAQQGKIGLWQDRHPIPPEEWRKQKRNN</sequence>
<evidence type="ECO:0000313" key="6">
    <source>
        <dbReference type="EMBL" id="EEX50119.1"/>
    </source>
</evidence>
<evidence type="ECO:0000313" key="7">
    <source>
        <dbReference type="Proteomes" id="UP000005519"/>
    </source>
</evidence>
<keyword evidence="2" id="KW-0255">Endonuclease</keyword>
<dbReference type="Pfam" id="PF00565">
    <property type="entry name" value="SNase"/>
    <property type="match status" value="1"/>
</dbReference>
<organism evidence="6 7">
    <name type="scientific">Pasteurella dagmatis ATCC 43325</name>
    <dbReference type="NCBI Taxonomy" id="667128"/>
    <lineage>
        <taxon>Bacteria</taxon>
        <taxon>Pseudomonadati</taxon>
        <taxon>Pseudomonadota</taxon>
        <taxon>Gammaproteobacteria</taxon>
        <taxon>Pasteurellales</taxon>
        <taxon>Pasteurellaceae</taxon>
        <taxon>Pasteurella</taxon>
    </lineage>
</organism>
<evidence type="ECO:0000256" key="1">
    <source>
        <dbReference type="ARBA" id="ARBA00022722"/>
    </source>
</evidence>
<dbReference type="Proteomes" id="UP000005519">
    <property type="component" value="Unassembled WGS sequence"/>
</dbReference>
<evidence type="ECO:0000256" key="3">
    <source>
        <dbReference type="ARBA" id="ARBA00022801"/>
    </source>
</evidence>
<dbReference type="PANTHER" id="PTHR12302:SF3">
    <property type="entry name" value="SERINE_THREONINE-PROTEIN KINASE 31"/>
    <property type="match status" value="1"/>
</dbReference>
<feature type="signal peptide" evidence="4">
    <location>
        <begin position="1"/>
        <end position="21"/>
    </location>
</feature>
<comment type="caution">
    <text evidence="6">The sequence shown here is derived from an EMBL/GenBank/DDBJ whole genome shotgun (WGS) entry which is preliminary data.</text>
</comment>
<dbReference type="GO" id="GO:1990599">
    <property type="term" value="F:3' overhang single-stranded DNA endodeoxyribonuclease activity"/>
    <property type="evidence" value="ECO:0007669"/>
    <property type="project" value="UniProtKB-EC"/>
</dbReference>
<accession>C9PQJ7</accession>
<keyword evidence="7" id="KW-1185">Reference proteome</keyword>
<evidence type="ECO:0000256" key="4">
    <source>
        <dbReference type="SAM" id="SignalP"/>
    </source>
</evidence>
<dbReference type="InterPro" id="IPR035437">
    <property type="entry name" value="SNase_OB-fold_sf"/>
</dbReference>
<keyword evidence="3 6" id="KW-0378">Hydrolase</keyword>
<feature type="domain" description="TNase-like" evidence="5">
    <location>
        <begin position="23"/>
        <end position="145"/>
    </location>
</feature>
<proteinExistence type="predicted"/>
<protein>
    <submittedName>
        <fullName evidence="6">Nuclease-like protein</fullName>
        <ecNumber evidence="6">3.1.31.1</ecNumber>
    </submittedName>
</protein>
<evidence type="ECO:0000256" key="2">
    <source>
        <dbReference type="ARBA" id="ARBA00022759"/>
    </source>
</evidence>
<dbReference type="HOGENOM" id="CLU_046484_7_0_6"/>
<dbReference type="EC" id="3.1.31.1" evidence="6"/>
<dbReference type="EMBL" id="ACZR01000013">
    <property type="protein sequence ID" value="EEX50119.1"/>
    <property type="molecule type" value="Genomic_DNA"/>
</dbReference>
<dbReference type="SUPFAM" id="SSF50199">
    <property type="entry name" value="Staphylococcal nuclease"/>
    <property type="match status" value="1"/>
</dbReference>
<gene>
    <name evidence="6" type="ORF">HMPREF0621_1190</name>
</gene>
<dbReference type="RefSeq" id="WP_005761942.1">
    <property type="nucleotide sequence ID" value="NZ_GG704810.1"/>
</dbReference>
<keyword evidence="1" id="KW-0540">Nuclease</keyword>